<evidence type="ECO:0000259" key="1">
    <source>
        <dbReference type="Pfam" id="PF07878"/>
    </source>
</evidence>
<dbReference type="EMBL" id="BDUD01000010">
    <property type="protein sequence ID" value="GBG23732.1"/>
    <property type="molecule type" value="Genomic_DNA"/>
</dbReference>
<dbReference type="Pfam" id="PF07878">
    <property type="entry name" value="RHH_5"/>
    <property type="match status" value="1"/>
</dbReference>
<dbReference type="AlphaFoldDB" id="A0A2R5FYA3"/>
<dbReference type="Proteomes" id="UP000245124">
    <property type="component" value="Unassembled WGS sequence"/>
</dbReference>
<accession>A0A2R5FYA3</accession>
<gene>
    <name evidence="2" type="ORF">NIES4072_74440</name>
</gene>
<feature type="domain" description="CopG-like ribbon-helix-helix" evidence="1">
    <location>
        <begin position="6"/>
        <end position="39"/>
    </location>
</feature>
<evidence type="ECO:0000313" key="2">
    <source>
        <dbReference type="EMBL" id="GBG23732.1"/>
    </source>
</evidence>
<comment type="caution">
    <text evidence="2">The sequence shown here is derived from an EMBL/GenBank/DDBJ whole genome shotgun (WGS) entry which is preliminary data.</text>
</comment>
<organism evidence="2 3">
    <name type="scientific">Nostoc commune NIES-4072</name>
    <dbReference type="NCBI Taxonomy" id="2005467"/>
    <lineage>
        <taxon>Bacteria</taxon>
        <taxon>Bacillati</taxon>
        <taxon>Cyanobacteriota</taxon>
        <taxon>Cyanophyceae</taxon>
        <taxon>Nostocales</taxon>
        <taxon>Nostocaceae</taxon>
        <taxon>Nostoc</taxon>
    </lineage>
</organism>
<evidence type="ECO:0000313" key="3">
    <source>
        <dbReference type="Proteomes" id="UP000245124"/>
    </source>
</evidence>
<keyword evidence="3" id="KW-1185">Reference proteome</keyword>
<name>A0A2R5FYA3_NOSCO</name>
<reference evidence="2 3" key="1">
    <citation type="submission" date="2017-06" db="EMBL/GenBank/DDBJ databases">
        <title>Genome sequencing of cyanobaciteial culture collection at National Institute for Environmental Studies (NIES).</title>
        <authorList>
            <person name="Hirose Y."/>
            <person name="Shimura Y."/>
            <person name="Fujisawa T."/>
            <person name="Nakamura Y."/>
            <person name="Kawachi M."/>
        </authorList>
    </citation>
    <scope>NUCLEOTIDE SEQUENCE [LARGE SCALE GENOMIC DNA]</scope>
    <source>
        <strain evidence="2 3">NIES-4072</strain>
    </source>
</reference>
<dbReference type="OrthoDB" id="516586at2"/>
<dbReference type="InterPro" id="IPR012869">
    <property type="entry name" value="RHH_5"/>
</dbReference>
<protein>
    <recommendedName>
        <fullName evidence="1">CopG-like ribbon-helix-helix domain-containing protein</fullName>
    </recommendedName>
</protein>
<dbReference type="RefSeq" id="WP_109013576.1">
    <property type="nucleotide sequence ID" value="NZ_BDUD01000010.1"/>
</dbReference>
<sequence length="55" mass="6336">MATKKPRLTIYLASQELLDDLQTIADEQQRSVSNLASIALADWIAQYKERKKEDK</sequence>
<proteinExistence type="predicted"/>